<protein>
    <submittedName>
        <fullName evidence="1">Uncharacterized protein</fullName>
    </submittedName>
</protein>
<gene>
    <name evidence="1" type="ORF">SAMN05444352_116112</name>
</gene>
<sequence>MMHQGWLFLALQGLILLVLVVQYLQSSKLWRVLDHWQAVTGERQRRTWWQTEENRELKLALHAEKARADQLQCLLDELQALQPSRPAPGSLDAWVEPAHAGS</sequence>
<evidence type="ECO:0000313" key="2">
    <source>
        <dbReference type="Proteomes" id="UP000198407"/>
    </source>
</evidence>
<proteinExistence type="predicted"/>
<dbReference type="Proteomes" id="UP000198407">
    <property type="component" value="Unassembled WGS sequence"/>
</dbReference>
<dbReference type="RefSeq" id="WP_042128295.1">
    <property type="nucleotide sequence ID" value="NZ_FZOL01000016.1"/>
</dbReference>
<organism evidence="1 2">
    <name type="scientific">Pseudomonas japonica</name>
    <dbReference type="NCBI Taxonomy" id="256466"/>
    <lineage>
        <taxon>Bacteria</taxon>
        <taxon>Pseudomonadati</taxon>
        <taxon>Pseudomonadota</taxon>
        <taxon>Gammaproteobacteria</taxon>
        <taxon>Pseudomonadales</taxon>
        <taxon>Pseudomonadaceae</taxon>
        <taxon>Pseudomonas</taxon>
    </lineage>
</organism>
<accession>A0A239HU40</accession>
<name>A0A239HU40_9PSED</name>
<dbReference type="AlphaFoldDB" id="A0A239HU40"/>
<evidence type="ECO:0000313" key="1">
    <source>
        <dbReference type="EMBL" id="SNS84809.1"/>
    </source>
</evidence>
<keyword evidence="2" id="KW-1185">Reference proteome</keyword>
<reference evidence="2" key="1">
    <citation type="submission" date="2017-06" db="EMBL/GenBank/DDBJ databases">
        <authorList>
            <person name="Varghese N."/>
            <person name="Submissions S."/>
        </authorList>
    </citation>
    <scope>NUCLEOTIDE SEQUENCE [LARGE SCALE GENOMIC DNA]</scope>
    <source>
        <strain evidence="2">DSM 22348</strain>
    </source>
</reference>
<dbReference type="EMBL" id="FZOL01000016">
    <property type="protein sequence ID" value="SNS84809.1"/>
    <property type="molecule type" value="Genomic_DNA"/>
</dbReference>